<dbReference type="InterPro" id="IPR011989">
    <property type="entry name" value="ARM-like"/>
</dbReference>
<dbReference type="KEGG" id="csol:105366175"/>
<accession>A0AAJ6YRC7</accession>
<dbReference type="Pfam" id="PF12717">
    <property type="entry name" value="Cnd1"/>
    <property type="match status" value="1"/>
</dbReference>
<keyword evidence="5" id="KW-0539">Nucleus</keyword>
<dbReference type="SUPFAM" id="SSF48371">
    <property type="entry name" value="ARM repeat"/>
    <property type="match status" value="1"/>
</dbReference>
<evidence type="ECO:0000256" key="4">
    <source>
        <dbReference type="ARBA" id="ARBA00023067"/>
    </source>
</evidence>
<protein>
    <submittedName>
        <fullName evidence="10">Condensin-2 complex subunit D3-like</fullName>
    </submittedName>
</protein>
<evidence type="ECO:0000256" key="1">
    <source>
        <dbReference type="ARBA" id="ARBA00004123"/>
    </source>
</evidence>
<evidence type="ECO:0000256" key="3">
    <source>
        <dbReference type="ARBA" id="ARBA00022776"/>
    </source>
</evidence>
<dbReference type="GO" id="GO:0000779">
    <property type="term" value="C:condensed chromosome, centromeric region"/>
    <property type="evidence" value="ECO:0007669"/>
    <property type="project" value="TreeGrafter"/>
</dbReference>
<proteinExistence type="predicted"/>
<feature type="region of interest" description="Disordered" evidence="7">
    <location>
        <begin position="1260"/>
        <end position="1315"/>
    </location>
</feature>
<dbReference type="RefSeq" id="XP_011502811.1">
    <property type="nucleotide sequence ID" value="XM_011504509.1"/>
</dbReference>
<feature type="compositionally biased region" description="Polar residues" evidence="7">
    <location>
        <begin position="1268"/>
        <end position="1280"/>
    </location>
</feature>
<dbReference type="GO" id="GO:0000796">
    <property type="term" value="C:condensin complex"/>
    <property type="evidence" value="ECO:0007669"/>
    <property type="project" value="TreeGrafter"/>
</dbReference>
<gene>
    <name evidence="10" type="primary">LOC105366175</name>
</gene>
<dbReference type="GO" id="GO:0042393">
    <property type="term" value="F:histone binding"/>
    <property type="evidence" value="ECO:0007669"/>
    <property type="project" value="TreeGrafter"/>
</dbReference>
<dbReference type="InterPro" id="IPR026971">
    <property type="entry name" value="CND1/NCAPD3"/>
</dbReference>
<feature type="compositionally biased region" description="Polar residues" evidence="7">
    <location>
        <begin position="1306"/>
        <end position="1315"/>
    </location>
</feature>
<dbReference type="Gene3D" id="1.25.10.10">
    <property type="entry name" value="Leucine-rich Repeat Variant"/>
    <property type="match status" value="2"/>
</dbReference>
<keyword evidence="3" id="KW-0498">Mitosis</keyword>
<dbReference type="GO" id="GO:0051301">
    <property type="term" value="P:cell division"/>
    <property type="evidence" value="ECO:0007669"/>
    <property type="project" value="UniProtKB-KW"/>
</dbReference>
<comment type="subcellular location">
    <subcellularLocation>
        <location evidence="1">Nucleus</location>
    </subcellularLocation>
</comment>
<evidence type="ECO:0000256" key="6">
    <source>
        <dbReference type="ARBA" id="ARBA00023306"/>
    </source>
</evidence>
<feature type="compositionally biased region" description="Low complexity" evidence="7">
    <location>
        <begin position="1281"/>
        <end position="1300"/>
    </location>
</feature>
<sequence>MDPLQIFENFKLDTLDEKWSDEVWQKEFMSFPEPPADYSILLGSEDMEAYLKEAYSAVKNWILHNTIKDNVNDQDRVEVSWQTFIALNINIRGLLAILGYLIKTGQNVGADEDSRQACLSSTSLYFTLLSIPGSSTFHVFHPNLYQWAIETLKLSELLVVHKKNHRINDLESLYANDQNEGILQSEKITLVKGLNSILFDLITMLKTFYMKYQVRSLEITVLCLVEVTKLETEVNHFQTYHNKMMIKASKTSLSFNAYVALQDLCDTRHGGIEDTIRLIMKYLMPHFYPNYLDLPSKAANIVWETIIYFLKKLLISKGSYAELGMKTLIQHLLVKCPDRAEARQKQATVISKLISICEGDTFLKSIENLIKFAHHNRIPYRIFAQEVIGKLLLEMPINESDDETHIREKTKLILIATTLSRCIDFSSMVRGKAMSIIESIVNSKVFTVKDFLNTLEQDKPFPTETILLRGLITDLNPFPGSETFNSVLLDRIKDERALVRRSATHLFENLVMNFPVLLHSVAPIISQHCRDPTLIVRRDAIHVLASLLQSNPFDEKVIHEYVRAVLPRIFDVETKVQEKVLESLQNLVLNRIKSFNVKVNDEIDRLPWKIIRKIAEEKMRKNLSKVCDNWVKNGVITNFLINRIQSHVGTENDTEVWILLSSLSEHVDLKNMKKYFENYKEILESNDFVTTLKLEVLRYMWQTMGKEYLENLYAYLYKSLCNFDIGLESISMCIDILGGITKYLHTSTGDEVMHSHVIDLIRLSEAQIEQLTEEDEHIEEETINIYLKAMSILGHASLLCSESVSESTLHIIQSLLLDCDSIKTPISCIERFKAAGIVLLGQQAMRDREIAEQIMPILGRLMCRSNTSESLVQAAIRVNAVKALADLCVRFTALVEPYLPDMCISMKDANVMVREAIVVIFVQLLLEDYIKVKGAFFYHILTMLSDNDETIRELTVFLIKERLLVKNKTLISQSFVRSLFHYNNCKTRHTFNDRKIRKKERDALTLPGQKNEAKRWMIYDFMLEHLDPPNKLKILIKLNSEILEGICEKSIDIKHTEGACVLKDVIYIISNDRMQASFGSKMQDEDYQDENTAVLENPSGNAINVIIEGTKKFKFKVMLQTLIKLRQFLTNCKSPLLVDVSKFLIKIISEFNKDQVAEIFDEHPELKIEIDQDISTCRKRSEADDSGSLEKHVSVDKDVTEENENYPLKKRDLNANVSTKNNFKKHKSSATTSKKLQDIQLTTLPRIVLRRLSTLTYPGIKEWKSPPRETTISPNSNAEPSSSGITVSSKSSIQNINSSSDVLEPESTNKPKPNN</sequence>
<dbReference type="GO" id="GO:0007076">
    <property type="term" value="P:mitotic chromosome condensation"/>
    <property type="evidence" value="ECO:0007669"/>
    <property type="project" value="InterPro"/>
</dbReference>
<keyword evidence="9" id="KW-1185">Reference proteome</keyword>
<dbReference type="GO" id="GO:0010032">
    <property type="term" value="P:meiotic chromosome condensation"/>
    <property type="evidence" value="ECO:0007669"/>
    <property type="project" value="TreeGrafter"/>
</dbReference>
<evidence type="ECO:0000259" key="8">
    <source>
        <dbReference type="Pfam" id="PF12717"/>
    </source>
</evidence>
<dbReference type="GO" id="GO:0005634">
    <property type="term" value="C:nucleus"/>
    <property type="evidence" value="ECO:0007669"/>
    <property type="project" value="UniProtKB-SubCell"/>
</dbReference>
<reference evidence="10" key="1">
    <citation type="submission" date="2025-08" db="UniProtKB">
        <authorList>
            <consortium name="RefSeq"/>
        </authorList>
    </citation>
    <scope>IDENTIFICATION</scope>
</reference>
<name>A0AAJ6YRC7_9HYME</name>
<keyword evidence="6" id="KW-0131">Cell cycle</keyword>
<feature type="compositionally biased region" description="Basic and acidic residues" evidence="7">
    <location>
        <begin position="1179"/>
        <end position="1200"/>
    </location>
</feature>
<evidence type="ECO:0000313" key="9">
    <source>
        <dbReference type="Proteomes" id="UP000695007"/>
    </source>
</evidence>
<feature type="domain" description="Condensin complex subunit 1 C-terminal" evidence="8">
    <location>
        <begin position="876"/>
        <end position="1035"/>
    </location>
</feature>
<keyword evidence="4" id="KW-0226">DNA condensation</keyword>
<feature type="region of interest" description="Disordered" evidence="7">
    <location>
        <begin position="1179"/>
        <end position="1234"/>
    </location>
</feature>
<dbReference type="PANTHER" id="PTHR14222:SF1">
    <property type="entry name" value="CONDENSIN-2 COMPLEX SUBUNIT D3"/>
    <property type="match status" value="1"/>
</dbReference>
<dbReference type="InterPro" id="IPR016024">
    <property type="entry name" value="ARM-type_fold"/>
</dbReference>
<evidence type="ECO:0000256" key="2">
    <source>
        <dbReference type="ARBA" id="ARBA00022618"/>
    </source>
</evidence>
<keyword evidence="2" id="KW-0132">Cell division</keyword>
<dbReference type="PANTHER" id="PTHR14222">
    <property type="entry name" value="CONDENSIN"/>
    <property type="match status" value="1"/>
</dbReference>
<organism evidence="9 10">
    <name type="scientific">Ceratosolen solmsi marchali</name>
    <dbReference type="NCBI Taxonomy" id="326594"/>
    <lineage>
        <taxon>Eukaryota</taxon>
        <taxon>Metazoa</taxon>
        <taxon>Ecdysozoa</taxon>
        <taxon>Arthropoda</taxon>
        <taxon>Hexapoda</taxon>
        <taxon>Insecta</taxon>
        <taxon>Pterygota</taxon>
        <taxon>Neoptera</taxon>
        <taxon>Endopterygota</taxon>
        <taxon>Hymenoptera</taxon>
        <taxon>Apocrita</taxon>
        <taxon>Proctotrupomorpha</taxon>
        <taxon>Chalcidoidea</taxon>
        <taxon>Agaonidae</taxon>
        <taxon>Agaoninae</taxon>
        <taxon>Ceratosolen</taxon>
    </lineage>
</organism>
<dbReference type="InterPro" id="IPR032682">
    <property type="entry name" value="Cnd1_C"/>
</dbReference>
<dbReference type="GeneID" id="105366175"/>
<evidence type="ECO:0000313" key="10">
    <source>
        <dbReference type="RefSeq" id="XP_011502811.1"/>
    </source>
</evidence>
<dbReference type="Proteomes" id="UP000695007">
    <property type="component" value="Unplaced"/>
</dbReference>
<evidence type="ECO:0000256" key="5">
    <source>
        <dbReference type="ARBA" id="ARBA00023242"/>
    </source>
</evidence>
<evidence type="ECO:0000256" key="7">
    <source>
        <dbReference type="SAM" id="MobiDB-lite"/>
    </source>
</evidence>